<protein>
    <submittedName>
        <fullName evidence="1">Uncharacterized protein</fullName>
    </submittedName>
</protein>
<evidence type="ECO:0000313" key="1">
    <source>
        <dbReference type="EMBL" id="SUI63847.1"/>
    </source>
</evidence>
<reference evidence="1 2" key="1">
    <citation type="submission" date="2018-06" db="EMBL/GenBank/DDBJ databases">
        <authorList>
            <consortium name="Pathogen Informatics"/>
            <person name="Doyle S."/>
        </authorList>
    </citation>
    <scope>NUCLEOTIDE SEQUENCE [LARGE SCALE GENOMIC DNA]</scope>
    <source>
        <strain evidence="1 2">NCTC10211</strain>
    </source>
</reference>
<dbReference type="Proteomes" id="UP000254765">
    <property type="component" value="Unassembled WGS sequence"/>
</dbReference>
<evidence type="ECO:0000313" key="2">
    <source>
        <dbReference type="Proteomes" id="UP000254765"/>
    </source>
</evidence>
<proteinExistence type="predicted"/>
<organism evidence="1 2">
    <name type="scientific">Serratia marcescens</name>
    <dbReference type="NCBI Taxonomy" id="615"/>
    <lineage>
        <taxon>Bacteria</taxon>
        <taxon>Pseudomonadati</taxon>
        <taxon>Pseudomonadota</taxon>
        <taxon>Gammaproteobacteria</taxon>
        <taxon>Enterobacterales</taxon>
        <taxon>Yersiniaceae</taxon>
        <taxon>Serratia</taxon>
    </lineage>
</organism>
<accession>A0A379ZM78</accession>
<dbReference type="AlphaFoldDB" id="A0A379ZM78"/>
<dbReference type="EMBL" id="UGYK01000002">
    <property type="protein sequence ID" value="SUI63847.1"/>
    <property type="molecule type" value="Genomic_DNA"/>
</dbReference>
<sequence>MLSRLVEDCSIPLEVRAIVSIHRFKDVEALIARKGVDLLLLGHQNRPFGVFASFGFEFINHLSIDVLIKHVPTP</sequence>
<name>A0A379ZM78_SERMA</name>
<gene>
    <name evidence="1" type="ORF">NCTC10211_03953</name>
</gene>